<sequence length="207" mass="23605">MMASLSSFLVVFVVLSVSSASPAQASYQRRKKEKVVNFNMDVIEGGIGYTEKIEVDLGKQTELFQVPSHPGVDRSDVLHDFKSMIIKETRRVYSRWVLDEEVNDRSLLGEELNEYCAQYTMYHVTEKWEQVTAEQTGRTSPNRVRRQSGSGLNGTKLCRGGMDLNSALQVCPEPKMKCNERFMCSQINRDTEKTKQSYHFEQLASSN</sequence>
<evidence type="ECO:0000313" key="3">
    <source>
        <dbReference type="EMBL" id="PFX28915.1"/>
    </source>
</evidence>
<gene>
    <name evidence="3" type="ORF">AWC38_SpisGene6335</name>
</gene>
<keyword evidence="4" id="KW-1185">Reference proteome</keyword>
<feature type="signal peptide" evidence="2">
    <location>
        <begin position="1"/>
        <end position="25"/>
    </location>
</feature>
<evidence type="ECO:0000313" key="4">
    <source>
        <dbReference type="Proteomes" id="UP000225706"/>
    </source>
</evidence>
<reference evidence="4" key="1">
    <citation type="journal article" date="2017" name="bioRxiv">
        <title>Comparative analysis of the genomes of Stylophora pistillata and Acropora digitifera provides evidence for extensive differences between species of corals.</title>
        <authorList>
            <person name="Voolstra C.R."/>
            <person name="Li Y."/>
            <person name="Liew Y.J."/>
            <person name="Baumgarten S."/>
            <person name="Zoccola D."/>
            <person name="Flot J.-F."/>
            <person name="Tambutte S."/>
            <person name="Allemand D."/>
            <person name="Aranda M."/>
        </authorList>
    </citation>
    <scope>NUCLEOTIDE SEQUENCE [LARGE SCALE GENOMIC DNA]</scope>
</reference>
<evidence type="ECO:0000256" key="2">
    <source>
        <dbReference type="SAM" id="SignalP"/>
    </source>
</evidence>
<dbReference type="OrthoDB" id="5985282at2759"/>
<dbReference type="AlphaFoldDB" id="A0A2B4SKG4"/>
<keyword evidence="2" id="KW-0732">Signal</keyword>
<dbReference type="EMBL" id="LSMT01000074">
    <property type="protein sequence ID" value="PFX28915.1"/>
    <property type="molecule type" value="Genomic_DNA"/>
</dbReference>
<proteinExistence type="predicted"/>
<name>A0A2B4SKG4_STYPI</name>
<feature type="region of interest" description="Disordered" evidence="1">
    <location>
        <begin position="133"/>
        <end position="155"/>
    </location>
</feature>
<accession>A0A2B4SKG4</accession>
<dbReference type="Proteomes" id="UP000225706">
    <property type="component" value="Unassembled WGS sequence"/>
</dbReference>
<comment type="caution">
    <text evidence="3">The sequence shown here is derived from an EMBL/GenBank/DDBJ whole genome shotgun (WGS) entry which is preliminary data.</text>
</comment>
<evidence type="ECO:0000256" key="1">
    <source>
        <dbReference type="SAM" id="MobiDB-lite"/>
    </source>
</evidence>
<feature type="compositionally biased region" description="Polar residues" evidence="1">
    <location>
        <begin position="133"/>
        <end position="150"/>
    </location>
</feature>
<feature type="chain" id="PRO_5013355708" evidence="2">
    <location>
        <begin position="26"/>
        <end position="207"/>
    </location>
</feature>
<organism evidence="3 4">
    <name type="scientific">Stylophora pistillata</name>
    <name type="common">Smooth cauliflower coral</name>
    <dbReference type="NCBI Taxonomy" id="50429"/>
    <lineage>
        <taxon>Eukaryota</taxon>
        <taxon>Metazoa</taxon>
        <taxon>Cnidaria</taxon>
        <taxon>Anthozoa</taxon>
        <taxon>Hexacorallia</taxon>
        <taxon>Scleractinia</taxon>
        <taxon>Astrocoeniina</taxon>
        <taxon>Pocilloporidae</taxon>
        <taxon>Stylophora</taxon>
    </lineage>
</organism>
<protein>
    <submittedName>
        <fullName evidence="3">Uncharacterized protein</fullName>
    </submittedName>
</protein>